<dbReference type="Gene3D" id="1.10.10.10">
    <property type="entry name" value="Winged helix-like DNA-binding domain superfamily/Winged helix DNA-binding domain"/>
    <property type="match status" value="1"/>
</dbReference>
<dbReference type="InterPro" id="IPR013325">
    <property type="entry name" value="RNA_pol_sigma_r2"/>
</dbReference>
<reference evidence="7 8" key="1">
    <citation type="submission" date="2018-02" db="EMBL/GenBank/DDBJ databases">
        <title>Genomic analysis of the strain RR4-38 isolated from a seawater recirculating aquaculture system.</title>
        <authorList>
            <person name="Kim Y.-S."/>
            <person name="Jang Y.H."/>
            <person name="Kim K.-H."/>
        </authorList>
    </citation>
    <scope>NUCLEOTIDE SEQUENCE [LARGE SCALE GENOMIC DNA]</scope>
    <source>
        <strain evidence="7 8">RR4-38</strain>
    </source>
</reference>
<protein>
    <recommendedName>
        <fullName evidence="6">RNA polymerase sigma-70 region 2 domain-containing protein</fullName>
    </recommendedName>
</protein>
<sequence length="211" mass="24006">MIFLLQTVSQNLHTIKKPLPDNELLDLLKGGNPGRNQALELIYQQNRGRIFGFVLSNSGTTEQAADIFQESVIAFYENVKEDIFKGESAISTYLYSVARFKWLNQIKKDKVRDEHHNALEQGDQEIKGQLATIIRGENRQQVLEVIALLGEDCKKILVESIYHNTSMKDIAAAGNFSSDQIVRNKKYKCLKKLKELISSRPALIQILRSNE</sequence>
<evidence type="ECO:0000256" key="4">
    <source>
        <dbReference type="ARBA" id="ARBA00023125"/>
    </source>
</evidence>
<dbReference type="OrthoDB" id="1163416at2"/>
<gene>
    <name evidence="7" type="ORF">C5O00_01120</name>
</gene>
<evidence type="ECO:0000256" key="1">
    <source>
        <dbReference type="ARBA" id="ARBA00010641"/>
    </source>
</evidence>
<dbReference type="InterPro" id="IPR036388">
    <property type="entry name" value="WH-like_DNA-bd_sf"/>
</dbReference>
<evidence type="ECO:0000256" key="2">
    <source>
        <dbReference type="ARBA" id="ARBA00023015"/>
    </source>
</evidence>
<keyword evidence="8" id="KW-1185">Reference proteome</keyword>
<dbReference type="KEGG" id="aue:C5O00_01120"/>
<name>A0A2S0HT54_9FLAO</name>
<dbReference type="RefSeq" id="WP_105214175.1">
    <property type="nucleotide sequence ID" value="NZ_CP027062.1"/>
</dbReference>
<dbReference type="NCBIfam" id="TIGR02937">
    <property type="entry name" value="sigma70-ECF"/>
    <property type="match status" value="1"/>
</dbReference>
<dbReference type="Proteomes" id="UP000238442">
    <property type="component" value="Chromosome"/>
</dbReference>
<evidence type="ECO:0000259" key="6">
    <source>
        <dbReference type="Pfam" id="PF04542"/>
    </source>
</evidence>
<dbReference type="SUPFAM" id="SSF88946">
    <property type="entry name" value="Sigma2 domain of RNA polymerase sigma factors"/>
    <property type="match status" value="1"/>
</dbReference>
<comment type="similarity">
    <text evidence="1">Belongs to the sigma-70 factor family. ECF subfamily.</text>
</comment>
<evidence type="ECO:0000256" key="3">
    <source>
        <dbReference type="ARBA" id="ARBA00023082"/>
    </source>
</evidence>
<dbReference type="PANTHER" id="PTHR43133:SF8">
    <property type="entry name" value="RNA POLYMERASE SIGMA FACTOR HI_1459-RELATED"/>
    <property type="match status" value="1"/>
</dbReference>
<dbReference type="SUPFAM" id="SSF88659">
    <property type="entry name" value="Sigma3 and sigma4 domains of RNA polymerase sigma factors"/>
    <property type="match status" value="1"/>
</dbReference>
<dbReference type="Gene3D" id="1.10.1740.10">
    <property type="match status" value="1"/>
</dbReference>
<keyword evidence="4" id="KW-0238">DNA-binding</keyword>
<dbReference type="AlphaFoldDB" id="A0A2S0HT54"/>
<dbReference type="InterPro" id="IPR014284">
    <property type="entry name" value="RNA_pol_sigma-70_dom"/>
</dbReference>
<dbReference type="GO" id="GO:0016987">
    <property type="term" value="F:sigma factor activity"/>
    <property type="evidence" value="ECO:0007669"/>
    <property type="project" value="UniProtKB-KW"/>
</dbReference>
<accession>A0A2S0HT54</accession>
<dbReference type="PANTHER" id="PTHR43133">
    <property type="entry name" value="RNA POLYMERASE ECF-TYPE SIGMA FACTO"/>
    <property type="match status" value="1"/>
</dbReference>
<keyword evidence="2" id="KW-0805">Transcription regulation</keyword>
<dbReference type="EMBL" id="CP027062">
    <property type="protein sequence ID" value="AVI49840.1"/>
    <property type="molecule type" value="Genomic_DNA"/>
</dbReference>
<dbReference type="GO" id="GO:0003677">
    <property type="term" value="F:DNA binding"/>
    <property type="evidence" value="ECO:0007669"/>
    <property type="project" value="UniProtKB-KW"/>
</dbReference>
<keyword evidence="5" id="KW-0804">Transcription</keyword>
<feature type="domain" description="RNA polymerase sigma-70 region 2" evidence="6">
    <location>
        <begin position="42"/>
        <end position="110"/>
    </location>
</feature>
<evidence type="ECO:0000256" key="5">
    <source>
        <dbReference type="ARBA" id="ARBA00023163"/>
    </source>
</evidence>
<organism evidence="7 8">
    <name type="scientific">Pukyongia salina</name>
    <dbReference type="NCBI Taxonomy" id="2094025"/>
    <lineage>
        <taxon>Bacteria</taxon>
        <taxon>Pseudomonadati</taxon>
        <taxon>Bacteroidota</taxon>
        <taxon>Flavobacteriia</taxon>
        <taxon>Flavobacteriales</taxon>
        <taxon>Flavobacteriaceae</taxon>
        <taxon>Pukyongia</taxon>
    </lineage>
</organism>
<evidence type="ECO:0000313" key="7">
    <source>
        <dbReference type="EMBL" id="AVI49840.1"/>
    </source>
</evidence>
<dbReference type="GO" id="GO:0006352">
    <property type="term" value="P:DNA-templated transcription initiation"/>
    <property type="evidence" value="ECO:0007669"/>
    <property type="project" value="InterPro"/>
</dbReference>
<dbReference type="InterPro" id="IPR039425">
    <property type="entry name" value="RNA_pol_sigma-70-like"/>
</dbReference>
<dbReference type="InterPro" id="IPR007627">
    <property type="entry name" value="RNA_pol_sigma70_r2"/>
</dbReference>
<dbReference type="Pfam" id="PF04542">
    <property type="entry name" value="Sigma70_r2"/>
    <property type="match status" value="1"/>
</dbReference>
<dbReference type="InterPro" id="IPR013324">
    <property type="entry name" value="RNA_pol_sigma_r3/r4-like"/>
</dbReference>
<proteinExistence type="inferred from homology"/>
<evidence type="ECO:0000313" key="8">
    <source>
        <dbReference type="Proteomes" id="UP000238442"/>
    </source>
</evidence>
<keyword evidence="3" id="KW-0731">Sigma factor</keyword>